<accession>A0A6S7BSF3</accession>
<evidence type="ECO:0000313" key="2">
    <source>
        <dbReference type="Proteomes" id="UP000494214"/>
    </source>
</evidence>
<dbReference type="Proteomes" id="UP000494214">
    <property type="component" value="Unassembled WGS sequence"/>
</dbReference>
<proteinExistence type="predicted"/>
<keyword evidence="2" id="KW-1185">Reference proteome</keyword>
<dbReference type="AlphaFoldDB" id="A0A6S7BSF3"/>
<protein>
    <submittedName>
        <fullName evidence="1">Uncharacterized protein</fullName>
    </submittedName>
</protein>
<name>A0A6S7BSF3_9BURK</name>
<sequence length="72" mass="8084">MSWEGGHRPILHDQVQVVEAMHSALPWHERMMIIAEYPQRNAKFGGLDPKGRRKAARACIATTTGVALMETE</sequence>
<dbReference type="RefSeq" id="WP_254595037.1">
    <property type="nucleotide sequence ID" value="NZ_CADIJM010000012.1"/>
</dbReference>
<gene>
    <name evidence="1" type="ORF">LMG26690_04411</name>
</gene>
<organism evidence="1 2">
    <name type="scientific">Achromobacter animicus</name>
    <dbReference type="NCBI Taxonomy" id="1389935"/>
    <lineage>
        <taxon>Bacteria</taxon>
        <taxon>Pseudomonadati</taxon>
        <taxon>Pseudomonadota</taxon>
        <taxon>Betaproteobacteria</taxon>
        <taxon>Burkholderiales</taxon>
        <taxon>Alcaligenaceae</taxon>
        <taxon>Achromobacter</taxon>
    </lineage>
</organism>
<evidence type="ECO:0000313" key="1">
    <source>
        <dbReference type="EMBL" id="CAB3726734.1"/>
    </source>
</evidence>
<dbReference type="EMBL" id="CADIJM010000012">
    <property type="protein sequence ID" value="CAB3726734.1"/>
    <property type="molecule type" value="Genomic_DNA"/>
</dbReference>
<reference evidence="1 2" key="1">
    <citation type="submission" date="2020-04" db="EMBL/GenBank/DDBJ databases">
        <authorList>
            <person name="De Canck E."/>
        </authorList>
    </citation>
    <scope>NUCLEOTIDE SEQUENCE [LARGE SCALE GENOMIC DNA]</scope>
    <source>
        <strain evidence="1 2">LMG 26690</strain>
    </source>
</reference>